<reference evidence="1 2" key="1">
    <citation type="submission" date="2020-07" db="EMBL/GenBank/DDBJ databases">
        <title>Sequencing the genomes of 1000 actinobacteria strains.</title>
        <authorList>
            <person name="Klenk H.-P."/>
        </authorList>
    </citation>
    <scope>NUCLEOTIDE SEQUENCE [LARGE SCALE GENOMIC DNA]</scope>
    <source>
        <strain evidence="1 2">DSM 21349</strain>
    </source>
</reference>
<protein>
    <recommendedName>
        <fullName evidence="3">Hpt domain-containing protein</fullName>
    </recommendedName>
</protein>
<proteinExistence type="predicted"/>
<organism evidence="1 2">
    <name type="scientific">Nocardioides ginsengisegetis</name>
    <dbReference type="NCBI Taxonomy" id="661491"/>
    <lineage>
        <taxon>Bacteria</taxon>
        <taxon>Bacillati</taxon>
        <taxon>Actinomycetota</taxon>
        <taxon>Actinomycetes</taxon>
        <taxon>Propionibacteriales</taxon>
        <taxon>Nocardioidaceae</taxon>
        <taxon>Nocardioides</taxon>
    </lineage>
</organism>
<evidence type="ECO:0008006" key="3">
    <source>
        <dbReference type="Google" id="ProtNLM"/>
    </source>
</evidence>
<dbReference type="Proteomes" id="UP000580910">
    <property type="component" value="Unassembled WGS sequence"/>
</dbReference>
<dbReference type="SUPFAM" id="SSF47226">
    <property type="entry name" value="Histidine-containing phosphotransfer domain, HPT domain"/>
    <property type="match status" value="1"/>
</dbReference>
<gene>
    <name evidence="1" type="ORF">FB382_001172</name>
</gene>
<dbReference type="AlphaFoldDB" id="A0A7W3IY91"/>
<name>A0A7W3IY91_9ACTN</name>
<dbReference type="RefSeq" id="WP_182537561.1">
    <property type="nucleotide sequence ID" value="NZ_JACGXA010000001.1"/>
</dbReference>
<dbReference type="EMBL" id="JACGXA010000001">
    <property type="protein sequence ID" value="MBA8802881.1"/>
    <property type="molecule type" value="Genomic_DNA"/>
</dbReference>
<accession>A0A7W3IY91</accession>
<dbReference type="InterPro" id="IPR036641">
    <property type="entry name" value="HPT_dom_sf"/>
</dbReference>
<keyword evidence="2" id="KW-1185">Reference proteome</keyword>
<evidence type="ECO:0000313" key="2">
    <source>
        <dbReference type="Proteomes" id="UP000580910"/>
    </source>
</evidence>
<evidence type="ECO:0000313" key="1">
    <source>
        <dbReference type="EMBL" id="MBA8802881.1"/>
    </source>
</evidence>
<sequence length="127" mass="13323">MSETLHPAHPTPPAFDASALARLASEVDDTTYPTVFATRYQSMLPQRVGRIAEALGCADLEVALDAVLSLRVSSTTVGTCELAEIAGDIEASVRREDLASARMSARRLAVVASRAHLALGGYLAAAV</sequence>
<dbReference type="GO" id="GO:0000160">
    <property type="term" value="P:phosphorelay signal transduction system"/>
    <property type="evidence" value="ECO:0007669"/>
    <property type="project" value="InterPro"/>
</dbReference>
<comment type="caution">
    <text evidence="1">The sequence shown here is derived from an EMBL/GenBank/DDBJ whole genome shotgun (WGS) entry which is preliminary data.</text>
</comment>
<dbReference type="Gene3D" id="1.20.120.160">
    <property type="entry name" value="HPT domain"/>
    <property type="match status" value="1"/>
</dbReference>